<sequence>MGSTAFRNLEFLVRYIDSDDPFYP</sequence>
<evidence type="ECO:0000313" key="1">
    <source>
        <dbReference type="EMBL" id="SVE42599.1"/>
    </source>
</evidence>
<proteinExistence type="predicted"/>
<organism evidence="1">
    <name type="scientific">marine metagenome</name>
    <dbReference type="NCBI Taxonomy" id="408172"/>
    <lineage>
        <taxon>unclassified sequences</taxon>
        <taxon>metagenomes</taxon>
        <taxon>ecological metagenomes</taxon>
    </lineage>
</organism>
<dbReference type="EMBL" id="UINC01216456">
    <property type="protein sequence ID" value="SVE42599.1"/>
    <property type="molecule type" value="Genomic_DNA"/>
</dbReference>
<dbReference type="AlphaFoldDB" id="A0A383DE77"/>
<name>A0A383DE77_9ZZZZ</name>
<accession>A0A383DE77</accession>
<gene>
    <name evidence="1" type="ORF">METZ01_LOCUS495453</name>
</gene>
<reference evidence="1" key="1">
    <citation type="submission" date="2018-05" db="EMBL/GenBank/DDBJ databases">
        <authorList>
            <person name="Lanie J.A."/>
            <person name="Ng W.-L."/>
            <person name="Kazmierczak K.M."/>
            <person name="Andrzejewski T.M."/>
            <person name="Davidsen T.M."/>
            <person name="Wayne K.J."/>
            <person name="Tettelin H."/>
            <person name="Glass J.I."/>
            <person name="Rusch D."/>
            <person name="Podicherti R."/>
            <person name="Tsui H.-C.T."/>
            <person name="Winkler M.E."/>
        </authorList>
    </citation>
    <scope>NUCLEOTIDE SEQUENCE</scope>
</reference>
<protein>
    <submittedName>
        <fullName evidence="1">Uncharacterized protein</fullName>
    </submittedName>
</protein>